<dbReference type="Proteomes" id="UP001430796">
    <property type="component" value="Unassembled WGS sequence"/>
</dbReference>
<dbReference type="RefSeq" id="WP_237053356.1">
    <property type="nucleotide sequence ID" value="NZ_JAKJPO010000001.1"/>
</dbReference>
<gene>
    <name evidence="2" type="ORF">L3V18_04300</name>
</gene>
<reference evidence="2" key="1">
    <citation type="submission" date="2022-01" db="EMBL/GenBank/DDBJ databases">
        <title>Lysobacter chinensis sp. nov., a bacterium isolated from cow dung compost.</title>
        <authorList>
            <person name="Liu Y."/>
        </authorList>
    </citation>
    <scope>NUCLEOTIDE SEQUENCE</scope>
    <source>
        <strain evidence="2">TLK-CK17</strain>
    </source>
</reference>
<name>A0ABS9HRL9_9GAMM</name>
<keyword evidence="1" id="KW-0812">Transmembrane</keyword>
<evidence type="ECO:0000313" key="2">
    <source>
        <dbReference type="EMBL" id="MCF7221010.1"/>
    </source>
</evidence>
<reference evidence="2" key="2">
    <citation type="submission" date="2022-01" db="EMBL/GenBank/DDBJ databases">
        <authorList>
            <person name="Zhou L.Y."/>
        </authorList>
    </citation>
    <scope>NUCLEOTIDE SEQUENCE</scope>
    <source>
        <strain evidence="2">TLK-CK17</strain>
    </source>
</reference>
<dbReference type="PROSITE" id="PS51257">
    <property type="entry name" value="PROKAR_LIPOPROTEIN"/>
    <property type="match status" value="1"/>
</dbReference>
<evidence type="ECO:0000313" key="3">
    <source>
        <dbReference type="Proteomes" id="UP001430796"/>
    </source>
</evidence>
<keyword evidence="1" id="KW-0472">Membrane</keyword>
<keyword evidence="1" id="KW-1133">Transmembrane helix</keyword>
<dbReference type="EMBL" id="JAKJPO010000001">
    <property type="protein sequence ID" value="MCF7221010.1"/>
    <property type="molecule type" value="Genomic_DNA"/>
</dbReference>
<accession>A0ABS9HRL9</accession>
<organism evidence="2 3">
    <name type="scientific">Marilutibacter chinensis</name>
    <dbReference type="NCBI Taxonomy" id="2912247"/>
    <lineage>
        <taxon>Bacteria</taxon>
        <taxon>Pseudomonadati</taxon>
        <taxon>Pseudomonadota</taxon>
        <taxon>Gammaproteobacteria</taxon>
        <taxon>Lysobacterales</taxon>
        <taxon>Lysobacteraceae</taxon>
        <taxon>Marilutibacter</taxon>
    </lineage>
</organism>
<keyword evidence="3" id="KW-1185">Reference proteome</keyword>
<proteinExistence type="predicted"/>
<sequence length="124" mass="13499">MFIGFRVTREGVVNVIVVVILACLFFMGMDGVDRFSSDWNRVTGASMPDSSLMREKVGDVRSGLPDEGEEFLARAEANASNSKSLLDVLRGIADMLHSDAAHLNSAPAYGSIDNQESPYDHFAD</sequence>
<evidence type="ECO:0000256" key="1">
    <source>
        <dbReference type="SAM" id="Phobius"/>
    </source>
</evidence>
<comment type="caution">
    <text evidence="2">The sequence shown here is derived from an EMBL/GenBank/DDBJ whole genome shotgun (WGS) entry which is preliminary data.</text>
</comment>
<protein>
    <submittedName>
        <fullName evidence="2">Uncharacterized protein</fullName>
    </submittedName>
</protein>
<feature type="transmembrane region" description="Helical" evidence="1">
    <location>
        <begin position="12"/>
        <end position="32"/>
    </location>
</feature>